<dbReference type="RefSeq" id="XP_046069655.1">
    <property type="nucleotide sequence ID" value="XM_046220778.1"/>
</dbReference>
<keyword evidence="4" id="KW-1185">Reference proteome</keyword>
<dbReference type="AlphaFoldDB" id="A0AAD4PXW1"/>
<evidence type="ECO:0000313" key="4">
    <source>
        <dbReference type="Proteomes" id="UP001201262"/>
    </source>
</evidence>
<dbReference type="GO" id="GO:0000976">
    <property type="term" value="F:transcription cis-regulatory region binding"/>
    <property type="evidence" value="ECO:0007669"/>
    <property type="project" value="TreeGrafter"/>
</dbReference>
<keyword evidence="2" id="KW-0539">Nucleus</keyword>
<dbReference type="GO" id="GO:0003700">
    <property type="term" value="F:DNA-binding transcription factor activity"/>
    <property type="evidence" value="ECO:0007669"/>
    <property type="project" value="TreeGrafter"/>
</dbReference>
<comment type="subcellular location">
    <subcellularLocation>
        <location evidence="1">Nucleus</location>
    </subcellularLocation>
</comment>
<evidence type="ECO:0000313" key="3">
    <source>
        <dbReference type="EMBL" id="KAH8693985.1"/>
    </source>
</evidence>
<evidence type="ECO:0000256" key="2">
    <source>
        <dbReference type="ARBA" id="ARBA00023242"/>
    </source>
</evidence>
<dbReference type="PANTHER" id="PTHR37534:SF39">
    <property type="entry name" value="TRANSCRIPTION FACTOR DOMAIN-CONTAINING PROTEIN"/>
    <property type="match status" value="1"/>
</dbReference>
<sequence length="452" mass="51767">MLGKLPSGRKNWDRSFKLHFIHTSFWDMEMHSYLVDLSTRKIPNQPRILPGQLLTPYRSSWKPCQLDGRDAELVHYFASTAFSSLAIFNQDAAAFRDLLIQMALSDGTVSSRAVLFALLAVASQHRDGLQCRAVQFKISAISALAKSAENGTLSTTEAAQHVTAGMLLCSFEIHASSETGGQWLWYVRGVKDIIEKSHLDTQINKSFVAELLDWVYYHNVIAQFSILHWRYGPVESMFAKQLDLKGWEWILGPNRLQRTNRVRPSHRILQFLSDIFNVLFQAFEQRDTMEKFVGRLNILEGRASTVVEISERYGKFSTQETTDATDMVKLYQTAAMLYLARVSESISGELRNMKPLLDNAFALLCRMRTCELQFPLLVLGCEARTDEQRNMILDLVWRTEKTTYVRSLDCLRRALRALWIQEDLASDQDCVPKYMDRLSAIISITRFIPSLV</sequence>
<accession>A0AAD4PXW1</accession>
<dbReference type="Pfam" id="PF11951">
    <property type="entry name" value="Fungal_trans_2"/>
    <property type="match status" value="1"/>
</dbReference>
<comment type="caution">
    <text evidence="3">The sequence shown here is derived from an EMBL/GenBank/DDBJ whole genome shotgun (WGS) entry which is preliminary data.</text>
</comment>
<dbReference type="GO" id="GO:0045944">
    <property type="term" value="P:positive regulation of transcription by RNA polymerase II"/>
    <property type="evidence" value="ECO:0007669"/>
    <property type="project" value="TreeGrafter"/>
</dbReference>
<gene>
    <name evidence="3" type="ORF">BGW36DRAFT_430008</name>
</gene>
<dbReference type="EMBL" id="JAJTJA010000009">
    <property type="protein sequence ID" value="KAH8693985.1"/>
    <property type="molecule type" value="Genomic_DNA"/>
</dbReference>
<name>A0AAD4PXW1_9EURO</name>
<dbReference type="GO" id="GO:0005634">
    <property type="term" value="C:nucleus"/>
    <property type="evidence" value="ECO:0007669"/>
    <property type="project" value="UniProtKB-SubCell"/>
</dbReference>
<proteinExistence type="predicted"/>
<organism evidence="3 4">
    <name type="scientific">Talaromyces proteolyticus</name>
    <dbReference type="NCBI Taxonomy" id="1131652"/>
    <lineage>
        <taxon>Eukaryota</taxon>
        <taxon>Fungi</taxon>
        <taxon>Dikarya</taxon>
        <taxon>Ascomycota</taxon>
        <taxon>Pezizomycotina</taxon>
        <taxon>Eurotiomycetes</taxon>
        <taxon>Eurotiomycetidae</taxon>
        <taxon>Eurotiales</taxon>
        <taxon>Trichocomaceae</taxon>
        <taxon>Talaromyces</taxon>
        <taxon>Talaromyces sect. Bacilispori</taxon>
    </lineage>
</organism>
<dbReference type="InterPro" id="IPR021858">
    <property type="entry name" value="Fun_TF"/>
</dbReference>
<evidence type="ECO:0000256" key="1">
    <source>
        <dbReference type="ARBA" id="ARBA00004123"/>
    </source>
</evidence>
<dbReference type="PANTHER" id="PTHR37534">
    <property type="entry name" value="TRANSCRIPTIONAL ACTIVATOR PROTEIN UGA3"/>
    <property type="match status" value="1"/>
</dbReference>
<protein>
    <submittedName>
        <fullName evidence="3">Fungal-specific transcription factor domain-containing protein</fullName>
    </submittedName>
</protein>
<dbReference type="Proteomes" id="UP001201262">
    <property type="component" value="Unassembled WGS sequence"/>
</dbReference>
<dbReference type="GeneID" id="70251065"/>
<reference evidence="3" key="1">
    <citation type="submission" date="2021-12" db="EMBL/GenBank/DDBJ databases">
        <title>Convergent genome expansion in fungi linked to evolution of root-endophyte symbiosis.</title>
        <authorList>
            <consortium name="DOE Joint Genome Institute"/>
            <person name="Ke Y.-H."/>
            <person name="Bonito G."/>
            <person name="Liao H.-L."/>
            <person name="Looney B."/>
            <person name="Rojas-Flechas A."/>
            <person name="Nash J."/>
            <person name="Hameed K."/>
            <person name="Schadt C."/>
            <person name="Martin F."/>
            <person name="Crous P.W."/>
            <person name="Miettinen O."/>
            <person name="Magnuson J.K."/>
            <person name="Labbe J."/>
            <person name="Jacobson D."/>
            <person name="Doktycz M.J."/>
            <person name="Veneault-Fourrey C."/>
            <person name="Kuo A."/>
            <person name="Mondo S."/>
            <person name="Calhoun S."/>
            <person name="Riley R."/>
            <person name="Ohm R."/>
            <person name="LaButti K."/>
            <person name="Andreopoulos B."/>
            <person name="Pangilinan J."/>
            <person name="Nolan M."/>
            <person name="Tritt A."/>
            <person name="Clum A."/>
            <person name="Lipzen A."/>
            <person name="Daum C."/>
            <person name="Barry K."/>
            <person name="Grigoriev I.V."/>
            <person name="Vilgalys R."/>
        </authorList>
    </citation>
    <scope>NUCLEOTIDE SEQUENCE</scope>
    <source>
        <strain evidence="3">PMI_201</strain>
    </source>
</reference>